<reference evidence="1" key="1">
    <citation type="submission" date="2023-11" db="EMBL/GenBank/DDBJ databases">
        <authorList>
            <person name="Poullet M."/>
        </authorList>
    </citation>
    <scope>NUCLEOTIDE SEQUENCE</scope>
    <source>
        <strain evidence="1">E1834</strain>
    </source>
</reference>
<comment type="caution">
    <text evidence="1">The sequence shown here is derived from an EMBL/GenBank/DDBJ whole genome shotgun (WGS) entry which is preliminary data.</text>
</comment>
<dbReference type="EMBL" id="CAVMJV010000015">
    <property type="protein sequence ID" value="CAK5054464.1"/>
    <property type="molecule type" value="Genomic_DNA"/>
</dbReference>
<accession>A0ACB0YMZ0</accession>
<protein>
    <submittedName>
        <fullName evidence="1">Uncharacterized protein</fullName>
    </submittedName>
</protein>
<sequence>MPPLFLSTGFIYIPHFSFPARFYSPVKSLGPQMNYLLSVSSSLLPFSFSLTFPSPPFPFLFSLTKILLFLLFPAVHDGSRAKGNKKKTQKKKRNRCWGQCHQQHTVLALQTTVRLIFRGWCEFLFLLSFFENTHFAKTHFAKKAKSPHFANKLIDKTQVFSLIGKMCFWQNVGHPSFFCVFS</sequence>
<organism evidence="1 2">
    <name type="scientific">Meloidogyne enterolobii</name>
    <name type="common">Root-knot nematode worm</name>
    <name type="synonym">Meloidogyne mayaguensis</name>
    <dbReference type="NCBI Taxonomy" id="390850"/>
    <lineage>
        <taxon>Eukaryota</taxon>
        <taxon>Metazoa</taxon>
        <taxon>Ecdysozoa</taxon>
        <taxon>Nematoda</taxon>
        <taxon>Chromadorea</taxon>
        <taxon>Rhabditida</taxon>
        <taxon>Tylenchina</taxon>
        <taxon>Tylenchomorpha</taxon>
        <taxon>Tylenchoidea</taxon>
        <taxon>Meloidogynidae</taxon>
        <taxon>Meloidogyninae</taxon>
        <taxon>Meloidogyne</taxon>
    </lineage>
</organism>
<evidence type="ECO:0000313" key="1">
    <source>
        <dbReference type="EMBL" id="CAK5054464.1"/>
    </source>
</evidence>
<gene>
    <name evidence="1" type="ORF">MENTE1834_LOCUS14419</name>
</gene>
<dbReference type="Proteomes" id="UP001497535">
    <property type="component" value="Unassembled WGS sequence"/>
</dbReference>
<proteinExistence type="predicted"/>
<evidence type="ECO:0000313" key="2">
    <source>
        <dbReference type="Proteomes" id="UP001497535"/>
    </source>
</evidence>
<name>A0ACB0YMZ0_MELEN</name>
<keyword evidence="2" id="KW-1185">Reference proteome</keyword>